<evidence type="ECO:0000256" key="3">
    <source>
        <dbReference type="ARBA" id="ARBA00022712"/>
    </source>
</evidence>
<dbReference type="PANTHER" id="PTHR33347">
    <property type="entry name" value="OSJNBA0091C07.3 PROTEIN"/>
    <property type="match status" value="1"/>
</dbReference>
<name>A0A834ZI75_TETSI</name>
<dbReference type="PANTHER" id="PTHR33347:SF31">
    <property type="entry name" value="PROTEIN SOB FIVE-LIKE 1"/>
    <property type="match status" value="1"/>
</dbReference>
<evidence type="ECO:0000256" key="5">
    <source>
        <dbReference type="ARBA" id="ARBA00023242"/>
    </source>
</evidence>
<dbReference type="OMA" id="DNHADEQ"/>
<accession>A0A834ZI75</accession>
<feature type="region of interest" description="Disordered" evidence="7">
    <location>
        <begin position="1"/>
        <end position="148"/>
    </location>
</feature>
<keyword evidence="9" id="KW-1185">Reference proteome</keyword>
<dbReference type="GO" id="GO:0005737">
    <property type="term" value="C:cytoplasm"/>
    <property type="evidence" value="ECO:0007669"/>
    <property type="project" value="UniProtKB-SubCell"/>
</dbReference>
<feature type="compositionally biased region" description="Basic and acidic residues" evidence="7">
    <location>
        <begin position="94"/>
        <end position="132"/>
    </location>
</feature>
<keyword evidence="4" id="KW-0932">Cytokinin signaling pathway</keyword>
<comment type="caution">
    <text evidence="8">The sequence shown here is derived from an EMBL/GenBank/DDBJ whole genome shotgun (WGS) entry which is preliminary data.</text>
</comment>
<dbReference type="InterPro" id="IPR044670">
    <property type="entry name" value="SOFL"/>
</dbReference>
<evidence type="ECO:0000313" key="8">
    <source>
        <dbReference type="EMBL" id="KAF8407915.1"/>
    </source>
</evidence>
<reference evidence="8 9" key="1">
    <citation type="submission" date="2020-04" db="EMBL/GenBank/DDBJ databases">
        <title>Plant Genome Project.</title>
        <authorList>
            <person name="Zhang R.-G."/>
        </authorList>
    </citation>
    <scope>NUCLEOTIDE SEQUENCE [LARGE SCALE GENOMIC DNA]</scope>
    <source>
        <strain evidence="8">YNK0</strain>
        <tissue evidence="8">Leaf</tissue>
    </source>
</reference>
<dbReference type="AlphaFoldDB" id="A0A834ZI75"/>
<keyword evidence="5" id="KW-0539">Nucleus</keyword>
<feature type="compositionally biased region" description="Basic and acidic residues" evidence="7">
    <location>
        <begin position="48"/>
        <end position="65"/>
    </location>
</feature>
<evidence type="ECO:0000256" key="2">
    <source>
        <dbReference type="ARBA" id="ARBA00022490"/>
    </source>
</evidence>
<dbReference type="GO" id="GO:0009736">
    <property type="term" value="P:cytokinin-activated signaling pathway"/>
    <property type="evidence" value="ECO:0007669"/>
    <property type="project" value="UniProtKB-KW"/>
</dbReference>
<feature type="compositionally biased region" description="Basic and acidic residues" evidence="7">
    <location>
        <begin position="28"/>
        <end position="41"/>
    </location>
</feature>
<dbReference type="GO" id="GO:0009691">
    <property type="term" value="P:cytokinin biosynthetic process"/>
    <property type="evidence" value="ECO:0007669"/>
    <property type="project" value="UniProtKB-KW"/>
</dbReference>
<dbReference type="Proteomes" id="UP000655225">
    <property type="component" value="Unassembled WGS sequence"/>
</dbReference>
<evidence type="ECO:0000256" key="4">
    <source>
        <dbReference type="ARBA" id="ARBA00022864"/>
    </source>
</evidence>
<keyword evidence="2" id="KW-0963">Cytoplasm</keyword>
<comment type="subcellular location">
    <subcellularLocation>
        <location evidence="1">Cytoplasm</location>
    </subcellularLocation>
</comment>
<dbReference type="EMBL" id="JABCRI010000004">
    <property type="protein sequence ID" value="KAF8407915.1"/>
    <property type="molecule type" value="Genomic_DNA"/>
</dbReference>
<evidence type="ECO:0000313" key="9">
    <source>
        <dbReference type="Proteomes" id="UP000655225"/>
    </source>
</evidence>
<comment type="similarity">
    <text evidence="6">Belongs to the SOFL plant protein family.</text>
</comment>
<evidence type="ECO:0000256" key="6">
    <source>
        <dbReference type="ARBA" id="ARBA00024199"/>
    </source>
</evidence>
<gene>
    <name evidence="8" type="ORF">HHK36_007053</name>
</gene>
<feature type="compositionally biased region" description="Polar residues" evidence="7">
    <location>
        <begin position="1"/>
        <end position="19"/>
    </location>
</feature>
<proteinExistence type="inferred from homology"/>
<evidence type="ECO:0000256" key="1">
    <source>
        <dbReference type="ARBA" id="ARBA00004496"/>
    </source>
</evidence>
<protein>
    <submittedName>
        <fullName evidence="8">Uncharacterized protein</fullName>
    </submittedName>
</protein>
<organism evidence="8 9">
    <name type="scientific">Tetracentron sinense</name>
    <name type="common">Spur-leaf</name>
    <dbReference type="NCBI Taxonomy" id="13715"/>
    <lineage>
        <taxon>Eukaryota</taxon>
        <taxon>Viridiplantae</taxon>
        <taxon>Streptophyta</taxon>
        <taxon>Embryophyta</taxon>
        <taxon>Tracheophyta</taxon>
        <taxon>Spermatophyta</taxon>
        <taxon>Magnoliopsida</taxon>
        <taxon>Trochodendrales</taxon>
        <taxon>Trochodendraceae</taxon>
        <taxon>Tetracentron</taxon>
    </lineage>
</organism>
<sequence length="148" mass="16268">MESSQHLGGTEECSSNESGWTMYIASPMHDDADNDDYHDSSYDDGDDDGHNNDSLGGEKDYKSDDSMASDACSGPSNRKHPRGNGEGGHGMAHFKHDEDKDDKKYSSCKKDIKQVKKKKRDESKAEKEDSKHKANRAAAPVQSDAKGK</sequence>
<dbReference type="OrthoDB" id="1939338at2759"/>
<evidence type="ECO:0000256" key="7">
    <source>
        <dbReference type="SAM" id="MobiDB-lite"/>
    </source>
</evidence>
<keyword evidence="3" id="KW-0203">Cytokinin biosynthesis</keyword>